<reference evidence="10 11" key="1">
    <citation type="submission" date="2019-03" db="EMBL/GenBank/DDBJ databases">
        <title>Deep-cultivation of Planctomycetes and their phenomic and genomic characterization uncovers novel biology.</title>
        <authorList>
            <person name="Wiegand S."/>
            <person name="Jogler M."/>
            <person name="Boedeker C."/>
            <person name="Pinto D."/>
            <person name="Vollmers J."/>
            <person name="Rivas-Marin E."/>
            <person name="Kohn T."/>
            <person name="Peeters S.H."/>
            <person name="Heuer A."/>
            <person name="Rast P."/>
            <person name="Oberbeckmann S."/>
            <person name="Bunk B."/>
            <person name="Jeske O."/>
            <person name="Meyerdierks A."/>
            <person name="Storesund J.E."/>
            <person name="Kallscheuer N."/>
            <person name="Luecker S."/>
            <person name="Lage O.M."/>
            <person name="Pohl T."/>
            <person name="Merkel B.J."/>
            <person name="Hornburger P."/>
            <person name="Mueller R.-W."/>
            <person name="Bruemmer F."/>
            <person name="Labrenz M."/>
            <person name="Spormann A.M."/>
            <person name="Op den Camp H."/>
            <person name="Overmann J."/>
            <person name="Amann R."/>
            <person name="Jetten M.S.M."/>
            <person name="Mascher T."/>
            <person name="Medema M.H."/>
            <person name="Devos D.P."/>
            <person name="Kaster A.-K."/>
            <person name="Ovreas L."/>
            <person name="Rohde M."/>
            <person name="Galperin M.Y."/>
            <person name="Jogler C."/>
        </authorList>
    </citation>
    <scope>NUCLEOTIDE SEQUENCE [LARGE SCALE GENOMIC DNA]</scope>
    <source>
        <strain evidence="10 11">V202</strain>
    </source>
</reference>
<dbReference type="RefSeq" id="WP_145170775.1">
    <property type="nucleotide sequence ID" value="NZ_CP037422.1"/>
</dbReference>
<dbReference type="Gene3D" id="3.30.1370.30">
    <property type="match status" value="1"/>
</dbReference>
<evidence type="ECO:0000256" key="4">
    <source>
        <dbReference type="ARBA" id="ARBA00022980"/>
    </source>
</evidence>
<organism evidence="10 11">
    <name type="scientific">Gimesia aquarii</name>
    <dbReference type="NCBI Taxonomy" id="2527964"/>
    <lineage>
        <taxon>Bacteria</taxon>
        <taxon>Pseudomonadati</taxon>
        <taxon>Planctomycetota</taxon>
        <taxon>Planctomycetia</taxon>
        <taxon>Planctomycetales</taxon>
        <taxon>Planctomycetaceae</taxon>
        <taxon>Gimesia</taxon>
    </lineage>
</organism>
<evidence type="ECO:0000313" key="11">
    <source>
        <dbReference type="Proteomes" id="UP000318384"/>
    </source>
</evidence>
<dbReference type="PROSITE" id="PS00053">
    <property type="entry name" value="RIBOSOMAL_S8"/>
    <property type="match status" value="1"/>
</dbReference>
<keyword evidence="3 8" id="KW-0694">RNA-binding</keyword>
<evidence type="ECO:0000256" key="8">
    <source>
        <dbReference type="HAMAP-Rule" id="MF_01302"/>
    </source>
</evidence>
<dbReference type="GO" id="GO:0006412">
    <property type="term" value="P:translation"/>
    <property type="evidence" value="ECO:0007669"/>
    <property type="project" value="UniProtKB-UniRule"/>
</dbReference>
<dbReference type="GO" id="GO:0019843">
    <property type="term" value="F:rRNA binding"/>
    <property type="evidence" value="ECO:0007669"/>
    <property type="project" value="UniProtKB-UniRule"/>
</dbReference>
<evidence type="ECO:0000256" key="2">
    <source>
        <dbReference type="ARBA" id="ARBA00022730"/>
    </source>
</evidence>
<dbReference type="FunFam" id="3.30.1370.30:FF:000002">
    <property type="entry name" value="30S ribosomal protein S8"/>
    <property type="match status" value="1"/>
</dbReference>
<dbReference type="InterPro" id="IPR047863">
    <property type="entry name" value="Ribosomal_uS8_CS"/>
</dbReference>
<gene>
    <name evidence="8 10" type="primary">rpsH</name>
    <name evidence="10" type="ORF">V202x_04340</name>
</gene>
<name>A0A517WPB1_9PLAN</name>
<keyword evidence="4 8" id="KW-0689">Ribosomal protein</keyword>
<evidence type="ECO:0000256" key="1">
    <source>
        <dbReference type="ARBA" id="ARBA00006471"/>
    </source>
</evidence>
<evidence type="ECO:0000256" key="6">
    <source>
        <dbReference type="ARBA" id="ARBA00035258"/>
    </source>
</evidence>
<dbReference type="InterPro" id="IPR000630">
    <property type="entry name" value="Ribosomal_uS8"/>
</dbReference>
<dbReference type="EMBL" id="CP037422">
    <property type="protein sequence ID" value="QDU07089.1"/>
    <property type="molecule type" value="Genomic_DNA"/>
</dbReference>
<dbReference type="SUPFAM" id="SSF56047">
    <property type="entry name" value="Ribosomal protein S8"/>
    <property type="match status" value="1"/>
</dbReference>
<accession>A0A517WPB1</accession>
<comment type="subunit">
    <text evidence="7 8">Part of the 30S ribosomal subunit. Contacts proteins S5 and S12.</text>
</comment>
<dbReference type="OrthoDB" id="9802617at2"/>
<dbReference type="GO" id="GO:0003735">
    <property type="term" value="F:structural constituent of ribosome"/>
    <property type="evidence" value="ECO:0007669"/>
    <property type="project" value="InterPro"/>
</dbReference>
<dbReference type="NCBIfam" id="NF001109">
    <property type="entry name" value="PRK00136.1"/>
    <property type="match status" value="1"/>
</dbReference>
<proteinExistence type="inferred from homology"/>
<protein>
    <recommendedName>
        <fullName evidence="6 8">Small ribosomal subunit protein uS8</fullName>
    </recommendedName>
</protein>
<keyword evidence="2 8" id="KW-0699">rRNA-binding</keyword>
<keyword evidence="5 8" id="KW-0687">Ribonucleoprotein</keyword>
<dbReference type="Gene3D" id="3.30.1490.10">
    <property type="match status" value="1"/>
</dbReference>
<dbReference type="Proteomes" id="UP000318384">
    <property type="component" value="Chromosome"/>
</dbReference>
<evidence type="ECO:0000256" key="9">
    <source>
        <dbReference type="RuleBase" id="RU003660"/>
    </source>
</evidence>
<dbReference type="GO" id="GO:0005737">
    <property type="term" value="C:cytoplasm"/>
    <property type="evidence" value="ECO:0007669"/>
    <property type="project" value="UniProtKB-ARBA"/>
</dbReference>
<dbReference type="GO" id="GO:1990904">
    <property type="term" value="C:ribonucleoprotein complex"/>
    <property type="evidence" value="ECO:0007669"/>
    <property type="project" value="UniProtKB-KW"/>
</dbReference>
<dbReference type="PANTHER" id="PTHR11758">
    <property type="entry name" value="40S RIBOSOMAL PROTEIN S15A"/>
    <property type="match status" value="1"/>
</dbReference>
<evidence type="ECO:0000256" key="5">
    <source>
        <dbReference type="ARBA" id="ARBA00023274"/>
    </source>
</evidence>
<dbReference type="InterPro" id="IPR035987">
    <property type="entry name" value="Ribosomal_uS8_sf"/>
</dbReference>
<evidence type="ECO:0000256" key="3">
    <source>
        <dbReference type="ARBA" id="ARBA00022884"/>
    </source>
</evidence>
<dbReference type="GO" id="GO:0005840">
    <property type="term" value="C:ribosome"/>
    <property type="evidence" value="ECO:0007669"/>
    <property type="project" value="UniProtKB-KW"/>
</dbReference>
<dbReference type="FunFam" id="3.30.1490.10:FF:000001">
    <property type="entry name" value="30S ribosomal protein S8"/>
    <property type="match status" value="1"/>
</dbReference>
<dbReference type="HAMAP" id="MF_01302_B">
    <property type="entry name" value="Ribosomal_uS8_B"/>
    <property type="match status" value="1"/>
</dbReference>
<dbReference type="AlphaFoldDB" id="A0A517WPB1"/>
<comment type="similarity">
    <text evidence="1 8 9">Belongs to the universal ribosomal protein uS8 family.</text>
</comment>
<comment type="function">
    <text evidence="8">One of the primary rRNA binding proteins, it binds directly to 16S rRNA central domain where it helps coordinate assembly of the platform of the 30S subunit.</text>
</comment>
<keyword evidence="11" id="KW-1185">Reference proteome</keyword>
<evidence type="ECO:0000313" key="10">
    <source>
        <dbReference type="EMBL" id="QDU07089.1"/>
    </source>
</evidence>
<dbReference type="Pfam" id="PF00410">
    <property type="entry name" value="Ribosomal_S8"/>
    <property type="match status" value="1"/>
</dbReference>
<evidence type="ECO:0000256" key="7">
    <source>
        <dbReference type="ARBA" id="ARBA00046740"/>
    </source>
</evidence>
<sequence>MMTDPIADMLTRIRNALQIERPFVDIPSSKIKEAIAAALQREGYVWDYEVIENSPQNILRVNLKYGPNGERVIQKILRESKPGRRSYQDLRSMPEVLQGMGISILSTSKGVLSNREAKKEGVGGELLCTIW</sequence>